<reference evidence="3" key="1">
    <citation type="submission" date="2014-08" db="EMBL/GenBank/DDBJ databases">
        <authorList>
            <person name="Sharma Rahul"/>
            <person name="Thines Marco"/>
        </authorList>
    </citation>
    <scope>NUCLEOTIDE SEQUENCE</scope>
</reference>
<feature type="transmembrane region" description="Helical" evidence="2">
    <location>
        <begin position="103"/>
        <end position="122"/>
    </location>
</feature>
<protein>
    <submittedName>
        <fullName evidence="3">Uncharacterized protein</fullName>
    </submittedName>
</protein>
<name>A0A0F7SPR4_PHARH</name>
<dbReference type="AlphaFoldDB" id="A0A0F7SPR4"/>
<proteinExistence type="predicted"/>
<keyword evidence="2" id="KW-0812">Transmembrane</keyword>
<dbReference type="EMBL" id="LN483124">
    <property type="protein sequence ID" value="CED82485.1"/>
    <property type="molecule type" value="Genomic_DNA"/>
</dbReference>
<keyword evidence="2" id="KW-1133">Transmembrane helix</keyword>
<evidence type="ECO:0000256" key="2">
    <source>
        <dbReference type="SAM" id="Phobius"/>
    </source>
</evidence>
<organism evidence="3">
    <name type="scientific">Phaffia rhodozyma</name>
    <name type="common">Yeast</name>
    <name type="synonym">Xanthophyllomyces dendrorhous</name>
    <dbReference type="NCBI Taxonomy" id="264483"/>
    <lineage>
        <taxon>Eukaryota</taxon>
        <taxon>Fungi</taxon>
        <taxon>Dikarya</taxon>
        <taxon>Basidiomycota</taxon>
        <taxon>Agaricomycotina</taxon>
        <taxon>Tremellomycetes</taxon>
        <taxon>Cystofilobasidiales</taxon>
        <taxon>Mrakiaceae</taxon>
        <taxon>Phaffia</taxon>
    </lineage>
</organism>
<accession>A0A0F7SPR4</accession>
<keyword evidence="2" id="KW-0472">Membrane</keyword>
<evidence type="ECO:0000256" key="1">
    <source>
        <dbReference type="SAM" id="MobiDB-lite"/>
    </source>
</evidence>
<feature type="region of interest" description="Disordered" evidence="1">
    <location>
        <begin position="1"/>
        <end position="25"/>
    </location>
</feature>
<sequence length="125" mass="13965">MPDEQEASSSSVEIADQPMPDLPVDDENQWHQFVAQSQARILALEQQLAHTQALALAPSVDITDSSRFFEPSVVPPETFDGSRRSDCRRFLAQSRITFQSRPGIVKTFLPSVLFVVVCLTMLTPF</sequence>
<evidence type="ECO:0000313" key="3">
    <source>
        <dbReference type="EMBL" id="CED82485.1"/>
    </source>
</evidence>